<feature type="domain" description="GH3 middle" evidence="3">
    <location>
        <begin position="1"/>
        <end position="73"/>
    </location>
</feature>
<dbReference type="PANTHER" id="PTHR31901">
    <property type="entry name" value="GH3 DOMAIN-CONTAINING PROTEIN"/>
    <property type="match status" value="1"/>
</dbReference>
<sequence length="223" mass="24866">MLPTAAYFEFLPFDHDRSSAAGEESVDFSGIEGAKLYELVVTTHNGLCRYRLGDIVRVVGFHNSSPIIEFVMRGPKSVCEVIETDLMSAMESFQLELRNQMGLEIVEYSSFLETDTSPKQLKVFIEIEKLMFLQEEKLHESVKALKRYCLSLENGLGAAYKGRRYNGDMAPVLVSVVKPGSFDMILQMAIGNGAPASQNKPPKIIRSREIVSFLEVSSLVTIS</sequence>
<keyword evidence="2" id="KW-0436">Ligase</keyword>
<dbReference type="InterPro" id="IPR055378">
    <property type="entry name" value="GH3_C"/>
</dbReference>
<dbReference type="GO" id="GO:0016881">
    <property type="term" value="F:acid-amino acid ligase activity"/>
    <property type="evidence" value="ECO:0007669"/>
    <property type="project" value="TreeGrafter"/>
</dbReference>
<evidence type="ECO:0000259" key="4">
    <source>
        <dbReference type="Pfam" id="PF23572"/>
    </source>
</evidence>
<dbReference type="Proteomes" id="UP001141552">
    <property type="component" value="Unassembled WGS sequence"/>
</dbReference>
<dbReference type="Pfam" id="PF23572">
    <property type="entry name" value="GH3_C"/>
    <property type="match status" value="1"/>
</dbReference>
<evidence type="ECO:0000256" key="1">
    <source>
        <dbReference type="ARBA" id="ARBA00008068"/>
    </source>
</evidence>
<dbReference type="GO" id="GO:0005737">
    <property type="term" value="C:cytoplasm"/>
    <property type="evidence" value="ECO:0007669"/>
    <property type="project" value="TreeGrafter"/>
</dbReference>
<gene>
    <name evidence="5" type="ORF">Tsubulata_039247</name>
</gene>
<organism evidence="5 6">
    <name type="scientific">Turnera subulata</name>
    <dbReference type="NCBI Taxonomy" id="218843"/>
    <lineage>
        <taxon>Eukaryota</taxon>
        <taxon>Viridiplantae</taxon>
        <taxon>Streptophyta</taxon>
        <taxon>Embryophyta</taxon>
        <taxon>Tracheophyta</taxon>
        <taxon>Spermatophyta</taxon>
        <taxon>Magnoliopsida</taxon>
        <taxon>eudicotyledons</taxon>
        <taxon>Gunneridae</taxon>
        <taxon>Pentapetalae</taxon>
        <taxon>rosids</taxon>
        <taxon>fabids</taxon>
        <taxon>Malpighiales</taxon>
        <taxon>Passifloraceae</taxon>
        <taxon>Turnera</taxon>
    </lineage>
</organism>
<dbReference type="EMBL" id="JAKUCV010007297">
    <property type="protein sequence ID" value="KAJ4823990.1"/>
    <property type="molecule type" value="Genomic_DNA"/>
</dbReference>
<dbReference type="PANTHER" id="PTHR31901:SF44">
    <property type="entry name" value="INDOLE-3-ACETIC ACID-AMIDO SYNTHETASE GH3.6-RELATED"/>
    <property type="match status" value="1"/>
</dbReference>
<dbReference type="InterPro" id="IPR055377">
    <property type="entry name" value="GH3_M"/>
</dbReference>
<evidence type="ECO:0000313" key="6">
    <source>
        <dbReference type="Proteomes" id="UP001141552"/>
    </source>
</evidence>
<feature type="domain" description="GH3 C-terminal" evidence="4">
    <location>
        <begin position="85"/>
        <end position="209"/>
    </location>
</feature>
<reference evidence="5" key="2">
    <citation type="journal article" date="2023" name="Plants (Basel)">
        <title>Annotation of the Turnera subulata (Passifloraceae) Draft Genome Reveals the S-Locus Evolved after the Divergence of Turneroideae from Passifloroideae in a Stepwise Manner.</title>
        <authorList>
            <person name="Henning P.M."/>
            <person name="Roalson E.H."/>
            <person name="Mir W."/>
            <person name="McCubbin A.G."/>
            <person name="Shore J.S."/>
        </authorList>
    </citation>
    <scope>NUCLEOTIDE SEQUENCE</scope>
    <source>
        <strain evidence="5">F60SS</strain>
    </source>
</reference>
<dbReference type="OrthoDB" id="810913at2759"/>
<reference evidence="5" key="1">
    <citation type="submission" date="2022-02" db="EMBL/GenBank/DDBJ databases">
        <authorList>
            <person name="Henning P.M."/>
            <person name="McCubbin A.G."/>
            <person name="Shore J.S."/>
        </authorList>
    </citation>
    <scope>NUCLEOTIDE SEQUENCE</scope>
    <source>
        <strain evidence="5">F60SS</strain>
        <tissue evidence="5">Leaves</tissue>
    </source>
</reference>
<name>A0A9Q0F2T1_9ROSI</name>
<keyword evidence="6" id="KW-1185">Reference proteome</keyword>
<dbReference type="Pfam" id="PF23571">
    <property type="entry name" value="GH3_M"/>
    <property type="match status" value="1"/>
</dbReference>
<dbReference type="InterPro" id="IPR004993">
    <property type="entry name" value="GH3"/>
</dbReference>
<comment type="similarity">
    <text evidence="1">Belongs to the IAA-amido conjugating enzyme family.</text>
</comment>
<proteinExistence type="inferred from homology"/>
<comment type="caution">
    <text evidence="5">The sequence shown here is derived from an EMBL/GenBank/DDBJ whole genome shotgun (WGS) entry which is preliminary data.</text>
</comment>
<evidence type="ECO:0000313" key="5">
    <source>
        <dbReference type="EMBL" id="KAJ4823990.1"/>
    </source>
</evidence>
<dbReference type="AlphaFoldDB" id="A0A9Q0F2T1"/>
<evidence type="ECO:0000259" key="3">
    <source>
        <dbReference type="Pfam" id="PF23571"/>
    </source>
</evidence>
<protein>
    <submittedName>
        <fullName evidence="5">Uncharacterized protein</fullName>
    </submittedName>
</protein>
<accession>A0A9Q0F2T1</accession>
<evidence type="ECO:0000256" key="2">
    <source>
        <dbReference type="ARBA" id="ARBA00022598"/>
    </source>
</evidence>